<evidence type="ECO:0000256" key="1">
    <source>
        <dbReference type="SAM" id="MobiDB-lite"/>
    </source>
</evidence>
<evidence type="ECO:0000313" key="4">
    <source>
        <dbReference type="Proteomes" id="UP000556026"/>
    </source>
</evidence>
<keyword evidence="4" id="KW-1185">Reference proteome</keyword>
<feature type="region of interest" description="Disordered" evidence="1">
    <location>
        <begin position="34"/>
        <end position="58"/>
    </location>
</feature>
<comment type="caution">
    <text evidence="3">The sequence shown here is derived from an EMBL/GenBank/DDBJ whole genome shotgun (WGS) entry which is preliminary data.</text>
</comment>
<dbReference type="Proteomes" id="UP000556026">
    <property type="component" value="Unassembled WGS sequence"/>
</dbReference>
<evidence type="ECO:0000256" key="2">
    <source>
        <dbReference type="SAM" id="SignalP"/>
    </source>
</evidence>
<organism evidence="3 4">
    <name type="scientific">Geomonas silvestris</name>
    <dbReference type="NCBI Taxonomy" id="2740184"/>
    <lineage>
        <taxon>Bacteria</taxon>
        <taxon>Pseudomonadati</taxon>
        <taxon>Thermodesulfobacteriota</taxon>
        <taxon>Desulfuromonadia</taxon>
        <taxon>Geobacterales</taxon>
        <taxon>Geobacteraceae</taxon>
        <taxon>Geomonas</taxon>
    </lineage>
</organism>
<keyword evidence="2" id="KW-0732">Signal</keyword>
<accession>A0A6V8MLL0</accession>
<feature type="signal peptide" evidence="2">
    <location>
        <begin position="1"/>
        <end position="35"/>
    </location>
</feature>
<gene>
    <name evidence="3" type="ORF">GMST_30720</name>
</gene>
<name>A0A6V8MLL0_9BACT</name>
<feature type="chain" id="PRO_5028211955" description="Lipoprotein" evidence="2">
    <location>
        <begin position="36"/>
        <end position="263"/>
    </location>
</feature>
<reference evidence="4" key="1">
    <citation type="submission" date="2020-06" db="EMBL/GenBank/DDBJ databases">
        <title>Draft genomic sequence of Geomonas sp. Red330.</title>
        <authorList>
            <person name="Itoh H."/>
            <person name="Zhenxing X."/>
            <person name="Ushijima N."/>
            <person name="Masuda Y."/>
            <person name="Shiratori Y."/>
            <person name="Senoo K."/>
        </authorList>
    </citation>
    <scope>NUCLEOTIDE SEQUENCE [LARGE SCALE GENOMIC DNA]</scope>
    <source>
        <strain evidence="4">Red330</strain>
    </source>
</reference>
<protein>
    <recommendedName>
        <fullName evidence="5">Lipoprotein</fullName>
    </recommendedName>
</protein>
<dbReference type="AlphaFoldDB" id="A0A6V8MLL0"/>
<dbReference type="EMBL" id="BLXX01000010">
    <property type="protein sequence ID" value="GFO60747.1"/>
    <property type="molecule type" value="Genomic_DNA"/>
</dbReference>
<evidence type="ECO:0008006" key="5">
    <source>
        <dbReference type="Google" id="ProtNLM"/>
    </source>
</evidence>
<dbReference type="RefSeq" id="WP_183355558.1">
    <property type="nucleotide sequence ID" value="NZ_BLXX01000010.1"/>
</dbReference>
<proteinExistence type="predicted"/>
<evidence type="ECO:0000313" key="3">
    <source>
        <dbReference type="EMBL" id="GFO60747.1"/>
    </source>
</evidence>
<sequence length="263" mass="28958">MTYPRCLGTTLTTCKLWLLVAVVALTALGPLPARAQGAAPAPPREPAKASTAAPSREPARVFAPAGRANFIVSGLDTLSSSAVEIFTLALSGKMDRVPKKLEQLKKNAAAFDYLQDEGNSILLPRLGRTIGELDAAVQTKNRLDTMRYSNRITLIAATVAVPFKPVIPTELLLLDYNGRELEIWSEVRKLEKLSTVVIRMHLAWQTLMPKLVEQNSLKELRRFSDLMGHLELAKAPEEYAKLSRQVLVETEAMKSIFSKPAPK</sequence>